<dbReference type="Pfam" id="PF11022">
    <property type="entry name" value="ATP19"/>
    <property type="match status" value="1"/>
</dbReference>
<dbReference type="InterPro" id="IPR031313">
    <property type="entry name" value="Sin1_PH_dom"/>
</dbReference>
<feature type="compositionally biased region" description="Low complexity" evidence="2">
    <location>
        <begin position="210"/>
        <end position="220"/>
    </location>
</feature>
<feature type="compositionally biased region" description="Basic and acidic residues" evidence="2">
    <location>
        <begin position="415"/>
        <end position="431"/>
    </location>
</feature>
<feature type="compositionally biased region" description="Polar residues" evidence="2">
    <location>
        <begin position="132"/>
        <end position="146"/>
    </location>
</feature>
<dbReference type="GO" id="GO:0038203">
    <property type="term" value="P:TORC2 signaling"/>
    <property type="evidence" value="ECO:0007669"/>
    <property type="project" value="TreeGrafter"/>
</dbReference>
<dbReference type="GO" id="GO:0005737">
    <property type="term" value="C:cytoplasm"/>
    <property type="evidence" value="ECO:0007669"/>
    <property type="project" value="TreeGrafter"/>
</dbReference>
<dbReference type="GO" id="GO:0031932">
    <property type="term" value="C:TORC2 complex"/>
    <property type="evidence" value="ECO:0007669"/>
    <property type="project" value="InterPro"/>
</dbReference>
<feature type="region of interest" description="Disordered" evidence="2">
    <location>
        <begin position="672"/>
        <end position="696"/>
    </location>
</feature>
<dbReference type="Gene3D" id="2.30.29.30">
    <property type="entry name" value="Pleckstrin-homology domain (PH domain)/Phosphotyrosine-binding domain (PTB)"/>
    <property type="match status" value="1"/>
</dbReference>
<name>A0A9P6W2S0_MAUEX</name>
<evidence type="ECO:0000259" key="4">
    <source>
        <dbReference type="Pfam" id="PF16979"/>
    </source>
</evidence>
<feature type="region of interest" description="Disordered" evidence="2">
    <location>
        <begin position="339"/>
        <end position="373"/>
    </location>
</feature>
<dbReference type="EMBL" id="PUHR01000150">
    <property type="protein sequence ID" value="KAG0662146.1"/>
    <property type="molecule type" value="Genomic_DNA"/>
</dbReference>
<comment type="caution">
    <text evidence="6">The sequence shown here is derived from an EMBL/GenBank/DDBJ whole genome shotgun (WGS) entry which is preliminary data.</text>
</comment>
<feature type="compositionally biased region" description="Low complexity" evidence="2">
    <location>
        <begin position="89"/>
        <end position="98"/>
    </location>
</feature>
<organism evidence="6 7">
    <name type="scientific">Maudiozyma exigua</name>
    <name type="common">Yeast</name>
    <name type="synonym">Kazachstania exigua</name>
    <dbReference type="NCBI Taxonomy" id="34358"/>
    <lineage>
        <taxon>Eukaryota</taxon>
        <taxon>Fungi</taxon>
        <taxon>Dikarya</taxon>
        <taxon>Ascomycota</taxon>
        <taxon>Saccharomycotina</taxon>
        <taxon>Saccharomycetes</taxon>
        <taxon>Saccharomycetales</taxon>
        <taxon>Saccharomycetaceae</taxon>
        <taxon>Maudiozyma</taxon>
    </lineage>
</organism>
<feature type="region of interest" description="Disordered" evidence="2">
    <location>
        <begin position="391"/>
        <end position="432"/>
    </location>
</feature>
<feature type="region of interest" description="Disordered" evidence="2">
    <location>
        <begin position="169"/>
        <end position="230"/>
    </location>
</feature>
<feature type="region of interest" description="Disordered" evidence="2">
    <location>
        <begin position="597"/>
        <end position="657"/>
    </location>
</feature>
<keyword evidence="7" id="KW-1185">Reference proteome</keyword>
<feature type="compositionally biased region" description="Low complexity" evidence="2">
    <location>
        <begin position="291"/>
        <end position="307"/>
    </location>
</feature>
<evidence type="ECO:0000313" key="6">
    <source>
        <dbReference type="EMBL" id="KAG0662146.1"/>
    </source>
</evidence>
<dbReference type="InterPro" id="IPR011993">
    <property type="entry name" value="PH-like_dom_sf"/>
</dbReference>
<dbReference type="PANTHER" id="PTHR13335">
    <property type="entry name" value="TARGET OF RAPAMYCIN COMPLEX 2 SUBUNIT MAPKAP1"/>
    <property type="match status" value="1"/>
</dbReference>
<feature type="compositionally biased region" description="Low complexity" evidence="2">
    <location>
        <begin position="677"/>
        <end position="693"/>
    </location>
</feature>
<dbReference type="InterPro" id="IPR021278">
    <property type="entry name" value="ATP19"/>
</dbReference>
<dbReference type="Pfam" id="PF16979">
    <property type="entry name" value="SIN1_PH"/>
    <property type="match status" value="1"/>
</dbReference>
<dbReference type="GO" id="GO:0005886">
    <property type="term" value="C:plasma membrane"/>
    <property type="evidence" value="ECO:0007669"/>
    <property type="project" value="TreeGrafter"/>
</dbReference>
<feature type="compositionally biased region" description="Low complexity" evidence="2">
    <location>
        <begin position="356"/>
        <end position="373"/>
    </location>
</feature>
<dbReference type="InterPro" id="IPR008828">
    <property type="entry name" value="Sin1/Avo1"/>
</dbReference>
<evidence type="ECO:0000256" key="2">
    <source>
        <dbReference type="SAM" id="MobiDB-lite"/>
    </source>
</evidence>
<feature type="region of interest" description="Disordered" evidence="2">
    <location>
        <begin position="89"/>
        <end position="146"/>
    </location>
</feature>
<accession>A0A9P6W2S0</accession>
<dbReference type="Pfam" id="PF16978">
    <property type="entry name" value="CRIM"/>
    <property type="match status" value="1"/>
</dbReference>
<dbReference type="PANTHER" id="PTHR13335:SF1">
    <property type="entry name" value="TARGET OF RAPAMYCIN COMPLEX 2 SUBUNIT MAPKAP1"/>
    <property type="match status" value="1"/>
</dbReference>
<feature type="region of interest" description="Disordered" evidence="2">
    <location>
        <begin position="285"/>
        <end position="321"/>
    </location>
</feature>
<evidence type="ECO:0000259" key="5">
    <source>
        <dbReference type="Pfam" id="PF23164"/>
    </source>
</evidence>
<dbReference type="Proteomes" id="UP000750334">
    <property type="component" value="Unassembled WGS sequence"/>
</dbReference>
<dbReference type="InterPro" id="IPR056385">
    <property type="entry name" value="UBL_AVO1/Sin1"/>
</dbReference>
<feature type="compositionally biased region" description="Basic and acidic residues" evidence="2">
    <location>
        <begin position="495"/>
        <end position="516"/>
    </location>
</feature>
<feature type="domain" description="SIN1-type PH" evidence="4">
    <location>
        <begin position="1146"/>
        <end position="1231"/>
    </location>
</feature>
<feature type="region of interest" description="Disordered" evidence="2">
    <location>
        <begin position="486"/>
        <end position="524"/>
    </location>
</feature>
<evidence type="ECO:0000313" key="7">
    <source>
        <dbReference type="Proteomes" id="UP000750334"/>
    </source>
</evidence>
<feature type="domain" description="AVO1/Sin1 ubiquitin-like" evidence="5">
    <location>
        <begin position="931"/>
        <end position="1020"/>
    </location>
</feature>
<evidence type="ECO:0000256" key="1">
    <source>
        <dbReference type="ARBA" id="ARBA00009407"/>
    </source>
</evidence>
<reference evidence="6 7" key="1">
    <citation type="submission" date="2020-11" db="EMBL/GenBank/DDBJ databases">
        <title>Kefir isolates.</title>
        <authorList>
            <person name="Marcisauskas S."/>
            <person name="Kim Y."/>
            <person name="Blasche S."/>
        </authorList>
    </citation>
    <scope>NUCLEOTIDE SEQUENCE [LARGE SCALE GENOMIC DNA]</scope>
    <source>
        <strain evidence="6 7">OG2</strain>
    </source>
</reference>
<gene>
    <name evidence="6" type="ORF">C6P45_001196</name>
</gene>
<feature type="compositionally biased region" description="Polar residues" evidence="2">
    <location>
        <begin position="340"/>
        <end position="355"/>
    </location>
</feature>
<feature type="compositionally biased region" description="Polar residues" evidence="2">
    <location>
        <begin position="616"/>
        <end position="636"/>
    </location>
</feature>
<sequence>MDTSVAVNSLRAQFLKVCPERDQVRRIVKPYDSGNHNNYNVDKLDDRIRDMYRDKDGNYMLPELESPPIMTNFLEDYITTRKIRNAKANNKNNINNNNDTDDINGPETLTKKSQLIDDPSILRGDSILFNPQDMNRNASDTNKNNVQGELNRRNQQQNHMGIPQFASVTYDSDDSESESQRKHKRSALPFTRIFKGSNNRRDESNKAGISSHSNTTNNNSKLGGPGSTVNGLAQRALKKHSKYSMNFDYDDILDEDLEDEGEDEEDANDNQLKSQFFQLDRSSSRLHDINNDNPTNNNNSGNNNSGNMLHTGTPNGNDKVKVNSKTLSLDTKSLLENAFVSPNDSDKNQGNTDVSLLNTNNGNQQGNDTNETITTTGNIINVSRLKSHLPQLPLLDSSRNANGTSSKSISSMAHDNSDSNRDARSDSKIGDSDLSDIESFIKEDDLKSINLEHHDSNNNTKSMTLTPMTSKHIDENTHSMSVIHNQDSSDEEDDEHHRHGDDSRDQSNDPTGHDLSEESSFGKSLLESDYASTEYLKNNDRGSIATDNISLDTDIVRHTVSSHSIPISFEGYGLYQGANDSTLNNVLDRAVTKIKSNAPHAGRERANSSASRRNSITQTLNSKRTSLTSNPMMKQTSLRHHLRSSSNNATETSKYSSLYGSSIQRNKTIMMAKTESSSKMPIPSRSSSRTSGRNSKDLSLHFEKLVDPPVAKTSNSKLSSLFNKKKHKVTNPVYVLEYFSFVSGNTVPRFDAMDLEVYIQASKKYKRNSFKTKVRKTAKIFDVIGYILYLYTSEFKPENIENDGFDTHTLTDPNNFALYIVDEDGEPFEDNFGKLNRTSIMQSISDNEIVLCKVGSDEKMKNEVETPVPYDVNGDVVEYAKSISSKTSIGTNNNSSFNNNNEETTINQISFYKPMVGGNVDELAHNSNNSNVLEVTVYKYPNVNPKFNFTTVNVLVTGNINDILVKYCRMKNMDPNEYALKMIGKNRIFDLNDTVLRLDGNNKVEIITKKEARRLQLEKIKPNLTKPQLPTIQSNDLTPMTLEPAPAFLTNEDINDGAAPATEVPVSFNKLRKTSGKIKLNLSKQNSSGSSNVNNAGSFFKNKDSSRHSLHTPMQMYHNNHSGILNEYTPDNTNGSNNFQDLFSGAYHKYKVWRRQQMSLITKHERTLALDGDYVYIVPPEGKMHWHENVKTKSFHISQVVLVKKSKRVAEYFKIYVRRGPEDIKRYYFEAILGRTFQPHQLAIATLTTVAVIAAPNPFAAKKPKVAEIKAESAEEEAFIKTYIEKHTADAKTA</sequence>
<dbReference type="Pfam" id="PF23164">
    <property type="entry name" value="UBL_AVO1"/>
    <property type="match status" value="1"/>
</dbReference>
<protein>
    <submittedName>
        <fullName evidence="6">Uncharacterized protein</fullName>
    </submittedName>
</protein>
<evidence type="ECO:0000259" key="3">
    <source>
        <dbReference type="Pfam" id="PF16978"/>
    </source>
</evidence>
<feature type="compositionally biased region" description="Polar residues" evidence="2">
    <location>
        <begin position="644"/>
        <end position="657"/>
    </location>
</feature>
<feature type="compositionally biased region" description="Polar residues" evidence="2">
    <location>
        <begin position="397"/>
        <end position="414"/>
    </location>
</feature>
<dbReference type="OrthoDB" id="241990at2759"/>
<feature type="domain" description="CRIM" evidence="3">
    <location>
        <begin position="715"/>
        <end position="863"/>
    </location>
</feature>
<comment type="similarity">
    <text evidence="1">Belongs to the SIN1 family.</text>
</comment>
<dbReference type="GO" id="GO:0005546">
    <property type="term" value="F:phosphatidylinositol-4,5-bisphosphate binding"/>
    <property type="evidence" value="ECO:0007669"/>
    <property type="project" value="TreeGrafter"/>
</dbReference>
<proteinExistence type="inferred from homology"/>
<dbReference type="InterPro" id="IPR031567">
    <property type="entry name" value="CRIM_dom"/>
</dbReference>